<organism evidence="5 6">
    <name type="scientific">Amycolatopsis australiensis</name>
    <dbReference type="NCBI Taxonomy" id="546364"/>
    <lineage>
        <taxon>Bacteria</taxon>
        <taxon>Bacillati</taxon>
        <taxon>Actinomycetota</taxon>
        <taxon>Actinomycetes</taxon>
        <taxon>Pseudonocardiales</taxon>
        <taxon>Pseudonocardiaceae</taxon>
        <taxon>Amycolatopsis</taxon>
    </lineage>
</organism>
<dbReference type="OrthoDB" id="3288692at2"/>
<dbReference type="Gene3D" id="3.40.50.2300">
    <property type="match status" value="2"/>
</dbReference>
<evidence type="ECO:0000256" key="3">
    <source>
        <dbReference type="ARBA" id="ARBA00023163"/>
    </source>
</evidence>
<dbReference type="Pfam" id="PF13377">
    <property type="entry name" value="Peripla_BP_3"/>
    <property type="match status" value="1"/>
</dbReference>
<dbReference type="InterPro" id="IPR010982">
    <property type="entry name" value="Lambda_DNA-bd_dom_sf"/>
</dbReference>
<dbReference type="STRING" id="546364.SAMN04489730_3902"/>
<keyword evidence="6" id="KW-1185">Reference proteome</keyword>
<dbReference type="InterPro" id="IPR028082">
    <property type="entry name" value="Peripla_BP_I"/>
</dbReference>
<dbReference type="PANTHER" id="PTHR30146:SF153">
    <property type="entry name" value="LACTOSE OPERON REPRESSOR"/>
    <property type="match status" value="1"/>
</dbReference>
<dbReference type="GO" id="GO:0000976">
    <property type="term" value="F:transcription cis-regulatory region binding"/>
    <property type="evidence" value="ECO:0007669"/>
    <property type="project" value="TreeGrafter"/>
</dbReference>
<keyword evidence="1" id="KW-0805">Transcription regulation</keyword>
<dbReference type="InterPro" id="IPR000843">
    <property type="entry name" value="HTH_LacI"/>
</dbReference>
<dbReference type="PANTHER" id="PTHR30146">
    <property type="entry name" value="LACI-RELATED TRANSCRIPTIONAL REPRESSOR"/>
    <property type="match status" value="1"/>
</dbReference>
<sequence length="335" mass="35526">MGTNRGRATVADVAREAGVSKTTVSYVLNNTPHQKIPDATRQRVHDAVSRLGYTPSAAARALSRGRADTVLLAMPGLPIGPHVAHLIEALAEDLGKQNLTLVTHVELPTRPLAQLWRELEPGAVVTFTPVDPAEQRAMRAAGVFLANLLRSPASTERQAHVLLVPNEEIGEIQVRHLHSTGHHNLGYAMPADARLTPIAEVRLAGVAAACRELGLPEPDVRLVPPDTEGAAEAAATWQAARPRVTAVCAYNDEVAFALLAGMRKLGLTAPDDLAVIGVDNIPTAPFAAPPLTTVDQDIERISAQLAAIIVAGITGKRPPRSTHDGILKLTVRESA</sequence>
<evidence type="ECO:0000313" key="6">
    <source>
        <dbReference type="Proteomes" id="UP000182740"/>
    </source>
</evidence>
<dbReference type="GO" id="GO:0003700">
    <property type="term" value="F:DNA-binding transcription factor activity"/>
    <property type="evidence" value="ECO:0007669"/>
    <property type="project" value="TreeGrafter"/>
</dbReference>
<dbReference type="CDD" id="cd06267">
    <property type="entry name" value="PBP1_LacI_sugar_binding-like"/>
    <property type="match status" value="1"/>
</dbReference>
<dbReference type="Gene3D" id="1.10.260.40">
    <property type="entry name" value="lambda repressor-like DNA-binding domains"/>
    <property type="match status" value="1"/>
</dbReference>
<feature type="domain" description="HTH lacI-type" evidence="4">
    <location>
        <begin position="8"/>
        <end position="64"/>
    </location>
</feature>
<protein>
    <submittedName>
        <fullName evidence="5">DNA-binding transcriptional regulator, LacI/PurR family</fullName>
    </submittedName>
</protein>
<dbReference type="Proteomes" id="UP000182740">
    <property type="component" value="Unassembled WGS sequence"/>
</dbReference>
<evidence type="ECO:0000256" key="2">
    <source>
        <dbReference type="ARBA" id="ARBA00023125"/>
    </source>
</evidence>
<evidence type="ECO:0000259" key="4">
    <source>
        <dbReference type="PROSITE" id="PS50932"/>
    </source>
</evidence>
<dbReference type="PRINTS" id="PR00036">
    <property type="entry name" value="HTHLACI"/>
</dbReference>
<evidence type="ECO:0000313" key="5">
    <source>
        <dbReference type="EMBL" id="SFW75207.1"/>
    </source>
</evidence>
<dbReference type="InterPro" id="IPR046335">
    <property type="entry name" value="LacI/GalR-like_sensor"/>
</dbReference>
<dbReference type="Pfam" id="PF00356">
    <property type="entry name" value="LacI"/>
    <property type="match status" value="1"/>
</dbReference>
<accession>A0A1K1RTZ0</accession>
<name>A0A1K1RTZ0_9PSEU</name>
<keyword evidence="2 5" id="KW-0238">DNA-binding</keyword>
<dbReference type="SUPFAM" id="SSF53822">
    <property type="entry name" value="Periplasmic binding protein-like I"/>
    <property type="match status" value="1"/>
</dbReference>
<dbReference type="SUPFAM" id="SSF47413">
    <property type="entry name" value="lambda repressor-like DNA-binding domains"/>
    <property type="match status" value="1"/>
</dbReference>
<dbReference type="RefSeq" id="WP_072477632.1">
    <property type="nucleotide sequence ID" value="NZ_FPJG01000006.1"/>
</dbReference>
<dbReference type="EMBL" id="FPJG01000006">
    <property type="protein sequence ID" value="SFW75207.1"/>
    <property type="molecule type" value="Genomic_DNA"/>
</dbReference>
<gene>
    <name evidence="5" type="ORF">SAMN04489730_3902</name>
</gene>
<dbReference type="CDD" id="cd01392">
    <property type="entry name" value="HTH_LacI"/>
    <property type="match status" value="1"/>
</dbReference>
<dbReference type="AlphaFoldDB" id="A0A1K1RTZ0"/>
<evidence type="ECO:0000256" key="1">
    <source>
        <dbReference type="ARBA" id="ARBA00023015"/>
    </source>
</evidence>
<dbReference type="PROSITE" id="PS00356">
    <property type="entry name" value="HTH_LACI_1"/>
    <property type="match status" value="1"/>
</dbReference>
<proteinExistence type="predicted"/>
<dbReference type="PROSITE" id="PS50932">
    <property type="entry name" value="HTH_LACI_2"/>
    <property type="match status" value="1"/>
</dbReference>
<dbReference type="SMART" id="SM00354">
    <property type="entry name" value="HTH_LACI"/>
    <property type="match status" value="1"/>
</dbReference>
<keyword evidence="3" id="KW-0804">Transcription</keyword>
<reference evidence="6" key="1">
    <citation type="submission" date="2016-11" db="EMBL/GenBank/DDBJ databases">
        <authorList>
            <person name="Varghese N."/>
            <person name="Submissions S."/>
        </authorList>
    </citation>
    <scope>NUCLEOTIDE SEQUENCE [LARGE SCALE GENOMIC DNA]</scope>
    <source>
        <strain evidence="6">DSM 44671</strain>
    </source>
</reference>